<organism evidence="2 3">
    <name type="scientific">Platanthera zijinensis</name>
    <dbReference type="NCBI Taxonomy" id="2320716"/>
    <lineage>
        <taxon>Eukaryota</taxon>
        <taxon>Viridiplantae</taxon>
        <taxon>Streptophyta</taxon>
        <taxon>Embryophyta</taxon>
        <taxon>Tracheophyta</taxon>
        <taxon>Spermatophyta</taxon>
        <taxon>Magnoliopsida</taxon>
        <taxon>Liliopsida</taxon>
        <taxon>Asparagales</taxon>
        <taxon>Orchidaceae</taxon>
        <taxon>Orchidoideae</taxon>
        <taxon>Orchideae</taxon>
        <taxon>Orchidinae</taxon>
        <taxon>Platanthera</taxon>
    </lineage>
</organism>
<evidence type="ECO:0008006" key="4">
    <source>
        <dbReference type="Google" id="ProtNLM"/>
    </source>
</evidence>
<evidence type="ECO:0000256" key="1">
    <source>
        <dbReference type="SAM" id="MobiDB-lite"/>
    </source>
</evidence>
<name>A0AAP0BYN9_9ASPA</name>
<protein>
    <recommendedName>
        <fullName evidence="4">Remorin C-terminal domain-containing protein</fullName>
    </recommendedName>
</protein>
<sequence length="623" mass="69039">MNDGGREVFNAVRWMGSHSFSKLLGHCLSGSTFDRSTPPSLNISKSPTYPRRSTINNSPIISFLVSALSRSSRIMPPRHSQLGEFDAVNWITSLIAHWYIQMGVISPSKLRLKLLGAQNIKRHQGGSSSRASPSKVEDTECAKRILLTGDLDEEDVSTDFSVTSINTKPSKSEVSTKEFSGNREGNQCETSSEDSVARKSSDTKYSRNQNDNRNSSQQIEHGSNFTTHAMRHQEEVGNGYDSGHDNASTSSFEFHREDNINHHPIISPFYRNVPSKWNDAEKWLVSRQAMRVNVLKKNSAYQCNRPLNSSWARLTPKFMITDQKFSLKQSVESNPNSLNKADKFSFVSRCLHSTSISSNISSSCFTNPSQESCDSVSLGRLPKELDHQGLPVLETCLSKNSDVGVKQQISMKDVGTEMTPISSQDPSRTGTPIENLTPSRSPIASIHSSPGRLMTVGISRNRKEKDDQKDSNKIDLSEKELQLNARREIAALGLQLGKLNIASWAGKKAESTSVSPKTSDEDEKLRKAYEARAKAWEEAVKAKRRASEVPISNRPVRLLTASTRRLPAVCPGGFLLAVSFSRSQRTVRFLLSIRRSSLTVRGLCGQSAASLRGSRFSPLPTFL</sequence>
<feature type="compositionally biased region" description="Low complexity" evidence="1">
    <location>
        <begin position="206"/>
        <end position="218"/>
    </location>
</feature>
<evidence type="ECO:0000313" key="3">
    <source>
        <dbReference type="Proteomes" id="UP001418222"/>
    </source>
</evidence>
<comment type="caution">
    <text evidence="2">The sequence shown here is derived from an EMBL/GenBank/DDBJ whole genome shotgun (WGS) entry which is preliminary data.</text>
</comment>
<accession>A0AAP0BYN9</accession>
<feature type="region of interest" description="Disordered" evidence="1">
    <location>
        <begin position="415"/>
        <end position="452"/>
    </location>
</feature>
<feature type="region of interest" description="Disordered" evidence="1">
    <location>
        <begin position="162"/>
        <end position="220"/>
    </location>
</feature>
<dbReference type="EMBL" id="JBBWWQ010000002">
    <property type="protein sequence ID" value="KAK8954590.1"/>
    <property type="molecule type" value="Genomic_DNA"/>
</dbReference>
<proteinExistence type="predicted"/>
<feature type="compositionally biased region" description="Basic and acidic residues" evidence="1">
    <location>
        <begin position="195"/>
        <end position="205"/>
    </location>
</feature>
<feature type="compositionally biased region" description="Polar residues" evidence="1">
    <location>
        <begin position="419"/>
        <end position="448"/>
    </location>
</feature>
<reference evidence="2 3" key="1">
    <citation type="journal article" date="2022" name="Nat. Plants">
        <title>Genomes of leafy and leafless Platanthera orchids illuminate the evolution of mycoheterotrophy.</title>
        <authorList>
            <person name="Li M.H."/>
            <person name="Liu K.W."/>
            <person name="Li Z."/>
            <person name="Lu H.C."/>
            <person name="Ye Q.L."/>
            <person name="Zhang D."/>
            <person name="Wang J.Y."/>
            <person name="Li Y.F."/>
            <person name="Zhong Z.M."/>
            <person name="Liu X."/>
            <person name="Yu X."/>
            <person name="Liu D.K."/>
            <person name="Tu X.D."/>
            <person name="Liu B."/>
            <person name="Hao Y."/>
            <person name="Liao X.Y."/>
            <person name="Jiang Y.T."/>
            <person name="Sun W.H."/>
            <person name="Chen J."/>
            <person name="Chen Y.Q."/>
            <person name="Ai Y."/>
            <person name="Zhai J.W."/>
            <person name="Wu S.S."/>
            <person name="Zhou Z."/>
            <person name="Hsiao Y.Y."/>
            <person name="Wu W.L."/>
            <person name="Chen Y.Y."/>
            <person name="Lin Y.F."/>
            <person name="Hsu J.L."/>
            <person name="Li C.Y."/>
            <person name="Wang Z.W."/>
            <person name="Zhao X."/>
            <person name="Zhong W.Y."/>
            <person name="Ma X.K."/>
            <person name="Ma L."/>
            <person name="Huang J."/>
            <person name="Chen G.Z."/>
            <person name="Huang M.Z."/>
            <person name="Huang L."/>
            <person name="Peng D.H."/>
            <person name="Luo Y.B."/>
            <person name="Zou S.Q."/>
            <person name="Chen S.P."/>
            <person name="Lan S."/>
            <person name="Tsai W.C."/>
            <person name="Van de Peer Y."/>
            <person name="Liu Z.J."/>
        </authorList>
    </citation>
    <scope>NUCLEOTIDE SEQUENCE [LARGE SCALE GENOMIC DNA]</scope>
    <source>
        <strain evidence="2">Lor287</strain>
    </source>
</reference>
<evidence type="ECO:0000313" key="2">
    <source>
        <dbReference type="EMBL" id="KAK8954590.1"/>
    </source>
</evidence>
<keyword evidence="3" id="KW-1185">Reference proteome</keyword>
<dbReference type="AlphaFoldDB" id="A0AAP0BYN9"/>
<dbReference type="PANTHER" id="PTHR31471">
    <property type="entry name" value="OS02G0116800 PROTEIN"/>
    <property type="match status" value="1"/>
</dbReference>
<dbReference type="PANTHER" id="PTHR31471:SF1">
    <property type="entry name" value="OS12G0613600 PROTEIN"/>
    <property type="match status" value="1"/>
</dbReference>
<gene>
    <name evidence="2" type="ORF">KSP39_PZI002919</name>
</gene>
<dbReference type="Proteomes" id="UP001418222">
    <property type="component" value="Unassembled WGS sequence"/>
</dbReference>
<feature type="compositionally biased region" description="Polar residues" evidence="1">
    <location>
        <begin position="177"/>
        <end position="194"/>
    </location>
</feature>